<evidence type="ECO:0000313" key="2">
    <source>
        <dbReference type="EMBL" id="MVN23551.1"/>
    </source>
</evidence>
<keyword evidence="3" id="KW-1185">Reference proteome</keyword>
<organism evidence="2 3">
    <name type="scientific">Mucilaginibacter arboris</name>
    <dbReference type="NCBI Taxonomy" id="2682090"/>
    <lineage>
        <taxon>Bacteria</taxon>
        <taxon>Pseudomonadati</taxon>
        <taxon>Bacteroidota</taxon>
        <taxon>Sphingobacteriia</taxon>
        <taxon>Sphingobacteriales</taxon>
        <taxon>Sphingobacteriaceae</taxon>
        <taxon>Mucilaginibacter</taxon>
    </lineage>
</organism>
<evidence type="ECO:0000256" key="1">
    <source>
        <dbReference type="SAM" id="SignalP"/>
    </source>
</evidence>
<keyword evidence="1" id="KW-0732">Signal</keyword>
<feature type="signal peptide" evidence="1">
    <location>
        <begin position="1"/>
        <end position="20"/>
    </location>
</feature>
<gene>
    <name evidence="2" type="ORF">GO621_18685</name>
</gene>
<comment type="caution">
    <text evidence="2">The sequence shown here is derived from an EMBL/GenBank/DDBJ whole genome shotgun (WGS) entry which is preliminary data.</text>
</comment>
<dbReference type="EMBL" id="WPIK01000055">
    <property type="protein sequence ID" value="MVN23551.1"/>
    <property type="molecule type" value="Genomic_DNA"/>
</dbReference>
<reference evidence="2 3" key="1">
    <citation type="submission" date="2019-12" db="EMBL/GenBank/DDBJ databases">
        <title>Mucilaginibacter sp. HMF7410 genome sequencing and assembly.</title>
        <authorList>
            <person name="Kang H."/>
            <person name="Cha I."/>
            <person name="Kim H."/>
            <person name="Joh K."/>
        </authorList>
    </citation>
    <scope>NUCLEOTIDE SEQUENCE [LARGE SCALE GENOMIC DNA]</scope>
    <source>
        <strain evidence="2 3">HMF7410</strain>
    </source>
</reference>
<protein>
    <submittedName>
        <fullName evidence="2">Uncharacterized protein</fullName>
    </submittedName>
</protein>
<name>A0A7K1T213_9SPHI</name>
<accession>A0A7K1T213</accession>
<dbReference type="Proteomes" id="UP000462014">
    <property type="component" value="Unassembled WGS sequence"/>
</dbReference>
<sequence>MTRNFFTIIVLTLSLFSVHAQTIKSKTASADNKNQSKKEFKNQGEQEDYSAEQLFEKEYSVKHFDKFKGVILVNGNNFNYDDQTLQIVNTAKELNGIFSKGLFYPAVITGDIKTVVKSKQELDTLSAGQKLSYYFTRADSLTISNLEELKFLTKNYTQKRFRFWLFKKGFTNPTVCFIELTNHNATSKTDLTSFINGAALTFFKSGWIVI</sequence>
<feature type="chain" id="PRO_5029889262" evidence="1">
    <location>
        <begin position="21"/>
        <end position="210"/>
    </location>
</feature>
<dbReference type="AlphaFoldDB" id="A0A7K1T213"/>
<evidence type="ECO:0000313" key="3">
    <source>
        <dbReference type="Proteomes" id="UP000462014"/>
    </source>
</evidence>
<proteinExistence type="predicted"/>